<gene>
    <name evidence="1" type="ORF">ABEB36_009396</name>
</gene>
<evidence type="ECO:0000313" key="1">
    <source>
        <dbReference type="EMBL" id="KAL1493701.1"/>
    </source>
</evidence>
<reference evidence="1 2" key="1">
    <citation type="submission" date="2024-05" db="EMBL/GenBank/DDBJ databases">
        <title>Genetic variation in Jamaican populations of the coffee berry borer (Hypothenemus hampei).</title>
        <authorList>
            <person name="Errbii M."/>
            <person name="Myrie A."/>
        </authorList>
    </citation>
    <scope>NUCLEOTIDE SEQUENCE [LARGE SCALE GENOMIC DNA]</scope>
    <source>
        <strain evidence="1">JA-Hopewell-2020-01-JO</strain>
        <tissue evidence="1">Whole body</tissue>
    </source>
</reference>
<comment type="caution">
    <text evidence="1">The sequence shown here is derived from an EMBL/GenBank/DDBJ whole genome shotgun (WGS) entry which is preliminary data.</text>
</comment>
<accession>A0ABD1EG98</accession>
<dbReference type="Proteomes" id="UP001566132">
    <property type="component" value="Unassembled WGS sequence"/>
</dbReference>
<proteinExistence type="predicted"/>
<dbReference type="EMBL" id="JBDJPC010000007">
    <property type="protein sequence ID" value="KAL1493701.1"/>
    <property type="molecule type" value="Genomic_DNA"/>
</dbReference>
<organism evidence="1 2">
    <name type="scientific">Hypothenemus hampei</name>
    <name type="common">Coffee berry borer</name>
    <dbReference type="NCBI Taxonomy" id="57062"/>
    <lineage>
        <taxon>Eukaryota</taxon>
        <taxon>Metazoa</taxon>
        <taxon>Ecdysozoa</taxon>
        <taxon>Arthropoda</taxon>
        <taxon>Hexapoda</taxon>
        <taxon>Insecta</taxon>
        <taxon>Pterygota</taxon>
        <taxon>Neoptera</taxon>
        <taxon>Endopterygota</taxon>
        <taxon>Coleoptera</taxon>
        <taxon>Polyphaga</taxon>
        <taxon>Cucujiformia</taxon>
        <taxon>Curculionidae</taxon>
        <taxon>Scolytinae</taxon>
        <taxon>Hypothenemus</taxon>
    </lineage>
</organism>
<evidence type="ECO:0000313" key="2">
    <source>
        <dbReference type="Proteomes" id="UP001566132"/>
    </source>
</evidence>
<keyword evidence="2" id="KW-1185">Reference proteome</keyword>
<dbReference type="AlphaFoldDB" id="A0ABD1EG98"/>
<protein>
    <submittedName>
        <fullName evidence="1">Uncharacterized protein</fullName>
    </submittedName>
</protein>
<sequence>MGRQYRVIKTENTYAWIIDTADSNTRSRIWAIISKFNVKELSNLPDCPIRVRRRWPAIIFAVSRIASVPGRMQFLIVSTITRKGSNGHGAPCGTRCANILIVLFVHPKIINPNHIGSLSLSVNTICLDARDGITQNEGGIKIKKIIDLSQFNDNLTS</sequence>
<name>A0ABD1EG98_HYPHA</name>